<feature type="region of interest" description="Disordered" evidence="7">
    <location>
        <begin position="281"/>
        <end position="312"/>
    </location>
</feature>
<sequence length="566" mass="60097">MACDYAAVLQPLTRHINSTDLLRLARGFSETYKDLALSSPIHFLATPVTALPTGRETGVFLAIDVGGTNLRVGFVELLGEAEDDSNLAISRHQNGSKPTKIRRSHERAWPIEDHMKMDQADDLFLWIGDCIAGVVKEALDDVSLGVEDLDEIPMGITFSFPMKQDSISQATLMPMGKGFAITSDLNLGKMLLAGYARHCADATAATTNGHLISPQKASTPAPPSPTATTPRLPRLKIAAITNDTVATYASLAYSTPTSSNSRVAMGLVVGTGTNATVPMPLSALSPSKTQHLDLRPPPPPLSSSSSDEDDTTTTRIIVNTEWSVCGTERPLKRLGVPTIWDVELDRACDAPGFQPVEYMTAGRYLGELVRIALVQLLPEVCGGGSAREDLPPALLQRNAVSTRFLATVVAVLDDDEALARCLEERYPPPAEGTGAFAWTRERVGLLRAVAEAVQVRSAALVAAMIVGLLARVGEVCLDDDDGEEVAGSNGDGGAPAPAEKEELIVAHTGGVILQYPGYLEICEKWIETLLSKGSPKNASKRVVLGEAKDGGVIGAAVLAGMFAEAR</sequence>
<keyword evidence="6" id="KW-0324">Glycolysis</keyword>
<dbReference type="Pfam" id="PF03727">
    <property type="entry name" value="Hexokinase_2"/>
    <property type="match status" value="1"/>
</dbReference>
<accession>K2RV60</accession>
<dbReference type="EC" id="2.7.1.-" evidence="6"/>
<keyword evidence="5 6" id="KW-0067">ATP-binding</keyword>
<dbReference type="PANTHER" id="PTHR19443:SF29">
    <property type="entry name" value="PHOSPHOTRANSFERASE"/>
    <property type="match status" value="1"/>
</dbReference>
<keyword evidence="3 6" id="KW-0547">Nucleotide-binding</keyword>
<feature type="region of interest" description="Disordered" evidence="7">
    <location>
        <begin position="210"/>
        <end position="232"/>
    </location>
</feature>
<dbReference type="AlphaFoldDB" id="K2RV60"/>
<dbReference type="PROSITE" id="PS51748">
    <property type="entry name" value="HEXOKINASE_2"/>
    <property type="match status" value="1"/>
</dbReference>
<dbReference type="HOGENOM" id="CLU_014393_4_0_1"/>
<dbReference type="GO" id="GO:0006096">
    <property type="term" value="P:glycolytic process"/>
    <property type="evidence" value="ECO:0007669"/>
    <property type="project" value="UniProtKB-UniPathway"/>
</dbReference>
<dbReference type="GO" id="GO:0004340">
    <property type="term" value="F:glucokinase activity"/>
    <property type="evidence" value="ECO:0007669"/>
    <property type="project" value="TreeGrafter"/>
</dbReference>
<evidence type="ECO:0000256" key="4">
    <source>
        <dbReference type="ARBA" id="ARBA00022777"/>
    </source>
</evidence>
<dbReference type="Gene3D" id="3.40.367.20">
    <property type="match status" value="1"/>
</dbReference>
<dbReference type="GO" id="GO:0008865">
    <property type="term" value="F:fructokinase activity"/>
    <property type="evidence" value="ECO:0007669"/>
    <property type="project" value="TreeGrafter"/>
</dbReference>
<dbReference type="GO" id="GO:0005829">
    <property type="term" value="C:cytosol"/>
    <property type="evidence" value="ECO:0007669"/>
    <property type="project" value="TreeGrafter"/>
</dbReference>
<name>K2RV60_MACPH</name>
<dbReference type="GO" id="GO:0006013">
    <property type="term" value="P:mannose metabolic process"/>
    <property type="evidence" value="ECO:0007669"/>
    <property type="project" value="TreeGrafter"/>
</dbReference>
<comment type="caution">
    <text evidence="10">The sequence shown here is derived from an EMBL/GenBank/DDBJ whole genome shotgun (WGS) entry which is preliminary data.</text>
</comment>
<dbReference type="VEuPathDB" id="FungiDB:MPH_06158"/>
<organism evidence="10 11">
    <name type="scientific">Macrophomina phaseolina (strain MS6)</name>
    <name type="common">Charcoal rot fungus</name>
    <dbReference type="NCBI Taxonomy" id="1126212"/>
    <lineage>
        <taxon>Eukaryota</taxon>
        <taxon>Fungi</taxon>
        <taxon>Dikarya</taxon>
        <taxon>Ascomycota</taxon>
        <taxon>Pezizomycotina</taxon>
        <taxon>Dothideomycetes</taxon>
        <taxon>Dothideomycetes incertae sedis</taxon>
        <taxon>Botryosphaeriales</taxon>
        <taxon>Botryosphaeriaceae</taxon>
        <taxon>Macrophomina</taxon>
    </lineage>
</organism>
<evidence type="ECO:0000256" key="5">
    <source>
        <dbReference type="ARBA" id="ARBA00022840"/>
    </source>
</evidence>
<evidence type="ECO:0000256" key="1">
    <source>
        <dbReference type="ARBA" id="ARBA00009225"/>
    </source>
</evidence>
<dbReference type="OrthoDB" id="419537at2759"/>
<dbReference type="InterPro" id="IPR022672">
    <property type="entry name" value="Hexokinase_N"/>
</dbReference>
<protein>
    <recommendedName>
        <fullName evidence="6">Phosphotransferase</fullName>
        <ecNumber evidence="6">2.7.1.-</ecNumber>
    </recommendedName>
</protein>
<dbReference type="eggNOG" id="KOG1369">
    <property type="taxonomic scope" value="Eukaryota"/>
</dbReference>
<dbReference type="CDD" id="cd24000">
    <property type="entry name" value="ASKHA_NBD_HK"/>
    <property type="match status" value="1"/>
</dbReference>
<dbReference type="GO" id="GO:0005524">
    <property type="term" value="F:ATP binding"/>
    <property type="evidence" value="ECO:0007669"/>
    <property type="project" value="UniProtKB-UniRule"/>
</dbReference>
<reference evidence="10 11" key="1">
    <citation type="journal article" date="2012" name="BMC Genomics">
        <title>Tools to kill: Genome of one of the most destructive plant pathogenic fungi Macrophomina phaseolina.</title>
        <authorList>
            <person name="Islam M.S."/>
            <person name="Haque M.S."/>
            <person name="Islam M.M."/>
            <person name="Emdad E.M."/>
            <person name="Halim A."/>
            <person name="Hossen Q.M.M."/>
            <person name="Hossain M.Z."/>
            <person name="Ahmed B."/>
            <person name="Rahim S."/>
            <person name="Rahman M.S."/>
            <person name="Alam M.M."/>
            <person name="Hou S."/>
            <person name="Wan X."/>
            <person name="Saito J.A."/>
            <person name="Alam M."/>
        </authorList>
    </citation>
    <scope>NUCLEOTIDE SEQUENCE [LARGE SCALE GENOMIC DNA]</scope>
    <source>
        <strain evidence="10 11">MS6</strain>
    </source>
</reference>
<dbReference type="InterPro" id="IPR022673">
    <property type="entry name" value="Hexokinase_C"/>
</dbReference>
<evidence type="ECO:0000256" key="3">
    <source>
        <dbReference type="ARBA" id="ARBA00022741"/>
    </source>
</evidence>
<comment type="similarity">
    <text evidence="1 6">Belongs to the hexokinase family.</text>
</comment>
<dbReference type="SUPFAM" id="SSF53067">
    <property type="entry name" value="Actin-like ATPase domain"/>
    <property type="match status" value="2"/>
</dbReference>
<evidence type="ECO:0000259" key="9">
    <source>
        <dbReference type="Pfam" id="PF03727"/>
    </source>
</evidence>
<dbReference type="GO" id="GO:0006006">
    <property type="term" value="P:glucose metabolic process"/>
    <property type="evidence" value="ECO:0007669"/>
    <property type="project" value="TreeGrafter"/>
</dbReference>
<dbReference type="GO" id="GO:0005536">
    <property type="term" value="F:D-glucose binding"/>
    <property type="evidence" value="ECO:0007669"/>
    <property type="project" value="InterPro"/>
</dbReference>
<dbReference type="PRINTS" id="PR00475">
    <property type="entry name" value="HEXOKINASE"/>
</dbReference>
<keyword evidence="4 6" id="KW-0418">Kinase</keyword>
<dbReference type="PANTHER" id="PTHR19443">
    <property type="entry name" value="HEXOKINASE"/>
    <property type="match status" value="1"/>
</dbReference>
<keyword evidence="2 6" id="KW-0808">Transferase</keyword>
<dbReference type="Gene3D" id="3.30.420.40">
    <property type="match status" value="1"/>
</dbReference>
<feature type="domain" description="Hexokinase N-terminal" evidence="8">
    <location>
        <begin position="16"/>
        <end position="253"/>
    </location>
</feature>
<dbReference type="GO" id="GO:0005739">
    <property type="term" value="C:mitochondrion"/>
    <property type="evidence" value="ECO:0007669"/>
    <property type="project" value="TreeGrafter"/>
</dbReference>
<evidence type="ECO:0000256" key="6">
    <source>
        <dbReference type="RuleBase" id="RU362007"/>
    </source>
</evidence>
<dbReference type="UniPathway" id="UPA00109">
    <property type="reaction ID" value="UER00180"/>
</dbReference>
<dbReference type="InParanoid" id="K2RV60"/>
<dbReference type="GO" id="GO:0019158">
    <property type="term" value="F:mannokinase activity"/>
    <property type="evidence" value="ECO:0007669"/>
    <property type="project" value="TreeGrafter"/>
</dbReference>
<evidence type="ECO:0000313" key="11">
    <source>
        <dbReference type="Proteomes" id="UP000007129"/>
    </source>
</evidence>
<dbReference type="GO" id="GO:0001678">
    <property type="term" value="P:intracellular glucose homeostasis"/>
    <property type="evidence" value="ECO:0007669"/>
    <property type="project" value="InterPro"/>
</dbReference>
<evidence type="ECO:0000259" key="8">
    <source>
        <dbReference type="Pfam" id="PF00349"/>
    </source>
</evidence>
<evidence type="ECO:0000313" key="10">
    <source>
        <dbReference type="EMBL" id="EKG16577.1"/>
    </source>
</evidence>
<dbReference type="Pfam" id="PF00349">
    <property type="entry name" value="Hexokinase_1"/>
    <property type="match status" value="1"/>
</dbReference>
<evidence type="ECO:0000256" key="7">
    <source>
        <dbReference type="SAM" id="MobiDB-lite"/>
    </source>
</evidence>
<gene>
    <name evidence="10" type="ORF">MPH_06158</name>
</gene>
<dbReference type="EMBL" id="AHHD01000266">
    <property type="protein sequence ID" value="EKG16577.1"/>
    <property type="molecule type" value="Genomic_DNA"/>
</dbReference>
<dbReference type="InterPro" id="IPR043129">
    <property type="entry name" value="ATPase_NBD"/>
</dbReference>
<proteinExistence type="inferred from homology"/>
<evidence type="ECO:0000256" key="2">
    <source>
        <dbReference type="ARBA" id="ARBA00022679"/>
    </source>
</evidence>
<feature type="domain" description="Hexokinase C-terminal" evidence="9">
    <location>
        <begin position="265"/>
        <end position="560"/>
    </location>
</feature>
<dbReference type="InterPro" id="IPR001312">
    <property type="entry name" value="Hexokinase"/>
</dbReference>
<dbReference type="Proteomes" id="UP000007129">
    <property type="component" value="Unassembled WGS sequence"/>
</dbReference>
<dbReference type="STRING" id="1126212.K2RV60"/>